<evidence type="ECO:0000313" key="2">
    <source>
        <dbReference type="EMBL" id="SFQ70132.1"/>
    </source>
</evidence>
<dbReference type="STRING" id="587909.SAMN05421810_113112"/>
<dbReference type="Proteomes" id="UP000198727">
    <property type="component" value="Unassembled WGS sequence"/>
</dbReference>
<gene>
    <name evidence="2" type="ORF">SAMN05421810_113112</name>
</gene>
<dbReference type="EMBL" id="FOWW01000013">
    <property type="protein sequence ID" value="SFQ70132.1"/>
    <property type="molecule type" value="Genomic_DNA"/>
</dbReference>
<proteinExistence type="predicted"/>
<keyword evidence="1" id="KW-0472">Membrane</keyword>
<name>A0A1I6ANA5_9PSEU</name>
<dbReference type="AlphaFoldDB" id="A0A1I6ANA5"/>
<reference evidence="3" key="1">
    <citation type="submission" date="2016-10" db="EMBL/GenBank/DDBJ databases">
        <authorList>
            <person name="Varghese N."/>
            <person name="Submissions S."/>
        </authorList>
    </citation>
    <scope>NUCLEOTIDE SEQUENCE [LARGE SCALE GENOMIC DNA]</scope>
    <source>
        <strain evidence="3">CGMCC 4.5579</strain>
    </source>
</reference>
<accession>A0A1I6ANA5</accession>
<protein>
    <submittedName>
        <fullName evidence="2">Uncharacterized protein</fullName>
    </submittedName>
</protein>
<sequence>MTTPTPPRVERLAWAATLTVLPLALAFMVALWNRPPAGRSRPIPARGAP</sequence>
<organism evidence="2 3">
    <name type="scientific">Amycolatopsis arida</name>
    <dbReference type="NCBI Taxonomy" id="587909"/>
    <lineage>
        <taxon>Bacteria</taxon>
        <taxon>Bacillati</taxon>
        <taxon>Actinomycetota</taxon>
        <taxon>Actinomycetes</taxon>
        <taxon>Pseudonocardiales</taxon>
        <taxon>Pseudonocardiaceae</taxon>
        <taxon>Amycolatopsis</taxon>
    </lineage>
</organism>
<keyword evidence="1" id="KW-1133">Transmembrane helix</keyword>
<keyword evidence="3" id="KW-1185">Reference proteome</keyword>
<evidence type="ECO:0000313" key="3">
    <source>
        <dbReference type="Proteomes" id="UP000198727"/>
    </source>
</evidence>
<feature type="transmembrane region" description="Helical" evidence="1">
    <location>
        <begin position="12"/>
        <end position="32"/>
    </location>
</feature>
<evidence type="ECO:0000256" key="1">
    <source>
        <dbReference type="SAM" id="Phobius"/>
    </source>
</evidence>
<keyword evidence="1" id="KW-0812">Transmembrane</keyword>